<proteinExistence type="predicted"/>
<keyword evidence="2" id="KW-1185">Reference proteome</keyword>
<dbReference type="EMBL" id="BMIW01000042">
    <property type="protein sequence ID" value="GGG15757.1"/>
    <property type="molecule type" value="Genomic_DNA"/>
</dbReference>
<organism evidence="1 2">
    <name type="scientific">Paenibacillus aceti</name>
    <dbReference type="NCBI Taxonomy" id="1820010"/>
    <lineage>
        <taxon>Bacteria</taxon>
        <taxon>Bacillati</taxon>
        <taxon>Bacillota</taxon>
        <taxon>Bacilli</taxon>
        <taxon>Bacillales</taxon>
        <taxon>Paenibacillaceae</taxon>
        <taxon>Paenibacillus</taxon>
    </lineage>
</organism>
<reference evidence="2" key="1">
    <citation type="journal article" date="2019" name="Int. J. Syst. Evol. Microbiol.">
        <title>The Global Catalogue of Microorganisms (GCM) 10K type strain sequencing project: providing services to taxonomists for standard genome sequencing and annotation.</title>
        <authorList>
            <consortium name="The Broad Institute Genomics Platform"/>
            <consortium name="The Broad Institute Genome Sequencing Center for Infectious Disease"/>
            <person name="Wu L."/>
            <person name="Ma J."/>
        </authorList>
    </citation>
    <scope>NUCLEOTIDE SEQUENCE [LARGE SCALE GENOMIC DNA]</scope>
    <source>
        <strain evidence="2">CGMCC 1.15420</strain>
    </source>
</reference>
<accession>A0ABQ1W6X7</accession>
<dbReference type="RefSeq" id="WP_120464608.1">
    <property type="nucleotide sequence ID" value="NZ_BMIW01000042.1"/>
</dbReference>
<comment type="caution">
    <text evidence="1">The sequence shown here is derived from an EMBL/GenBank/DDBJ whole genome shotgun (WGS) entry which is preliminary data.</text>
</comment>
<name>A0ABQ1W6X7_9BACL</name>
<protein>
    <submittedName>
        <fullName evidence="1">Uncharacterized protein</fullName>
    </submittedName>
</protein>
<gene>
    <name evidence="1" type="ORF">GCM10010913_42160</name>
</gene>
<evidence type="ECO:0000313" key="1">
    <source>
        <dbReference type="EMBL" id="GGG15757.1"/>
    </source>
</evidence>
<dbReference type="Proteomes" id="UP000608420">
    <property type="component" value="Unassembled WGS sequence"/>
</dbReference>
<sequence>MDKSCEMYPNMKRSDYRRHAAHPLSIRLKVSEESADHAMKYFHDTHVPYTGHLPTYSEWRRVERLNDYVLAEDHKKGLSLRDRAKPEPEKDEIYPQVGSCARQLMDYQYYLECVGRELSEIERRRVKVCAVCGCEFMDRSRRNNALVCRYPCLKTYGNIKKRRQRNDGDPRLMRYRERQELEYPFYSPAELFEISQRGETASEDIGDAITIVKLRQELGRRVPTEITMDDEFGYFPNSHKRWRSEEEAKELAGPVVIYNLQQEREEETDFYLGHVS</sequence>
<evidence type="ECO:0000313" key="2">
    <source>
        <dbReference type="Proteomes" id="UP000608420"/>
    </source>
</evidence>